<sequence length="278" mass="29223">MVSLQPYLARARASLDGVWWLAVVPFAVALLSAEKFTQLGNADFHVGVSFSFPFPVTGGWAFLSLPDTAAEVGAGGVRTAVNQFGPAAVGFALLSMVATAALTAGYLGTIHRALADEQPQFLADARRYFAPMFGFQLLVLVYVLAALVFTLIFPLFLIVLAVLILAGGYFLYPALHLVVADDRDLLTALVRSYQFTSAGGPALSYAGRYLLATAIISLPATALFVNLGVPGVVGGLAVLAPVGLVFDAATMAFVHDAFDLSPAEGRERFSASDDSTTP</sequence>
<feature type="transmembrane region" description="Helical" evidence="1">
    <location>
        <begin position="155"/>
        <end position="175"/>
    </location>
</feature>
<dbReference type="EMBL" id="RJJC01000001">
    <property type="protein sequence ID" value="RNJ26167.1"/>
    <property type="molecule type" value="Genomic_DNA"/>
</dbReference>
<dbReference type="RefSeq" id="WP_123123978.1">
    <property type="nucleotide sequence ID" value="NZ_QKNW01000001.1"/>
</dbReference>
<dbReference type="Proteomes" id="UP000270581">
    <property type="component" value="Unassembled WGS sequence"/>
</dbReference>
<evidence type="ECO:0000313" key="3">
    <source>
        <dbReference type="Proteomes" id="UP000270581"/>
    </source>
</evidence>
<gene>
    <name evidence="2" type="ORF">Nmn1133_05410</name>
</gene>
<keyword evidence="1" id="KW-1133">Transmembrane helix</keyword>
<protein>
    <submittedName>
        <fullName evidence="2">Uncharacterized protein</fullName>
    </submittedName>
</protein>
<feature type="transmembrane region" description="Helical" evidence="1">
    <location>
        <begin position="209"/>
        <end position="229"/>
    </location>
</feature>
<dbReference type="AlphaFoldDB" id="A0AAJ4UVM3"/>
<feature type="transmembrane region" description="Helical" evidence="1">
    <location>
        <begin position="128"/>
        <end position="149"/>
    </location>
</feature>
<accession>A0AAJ4UVM3</accession>
<evidence type="ECO:0000313" key="2">
    <source>
        <dbReference type="EMBL" id="RNJ26167.1"/>
    </source>
</evidence>
<organism evidence="2 3">
    <name type="scientific">Halosegnis longus</name>
    <dbReference type="NCBI Taxonomy" id="2216012"/>
    <lineage>
        <taxon>Archaea</taxon>
        <taxon>Methanobacteriati</taxon>
        <taxon>Methanobacteriota</taxon>
        <taxon>Stenosarchaea group</taxon>
        <taxon>Halobacteria</taxon>
        <taxon>Halobacteriales</taxon>
        <taxon>Natronomonadaceae</taxon>
        <taxon>Halosegnis</taxon>
    </lineage>
</organism>
<feature type="transmembrane region" description="Helical" evidence="1">
    <location>
        <begin position="17"/>
        <end position="33"/>
    </location>
</feature>
<keyword evidence="3" id="KW-1185">Reference proteome</keyword>
<evidence type="ECO:0000256" key="1">
    <source>
        <dbReference type="SAM" id="Phobius"/>
    </source>
</evidence>
<keyword evidence="1" id="KW-0472">Membrane</keyword>
<feature type="transmembrane region" description="Helical" evidence="1">
    <location>
        <begin position="45"/>
        <end position="63"/>
    </location>
</feature>
<feature type="transmembrane region" description="Helical" evidence="1">
    <location>
        <begin position="83"/>
        <end position="107"/>
    </location>
</feature>
<keyword evidence="1" id="KW-0812">Transmembrane</keyword>
<comment type="caution">
    <text evidence="2">The sequence shown here is derived from an EMBL/GenBank/DDBJ whole genome shotgun (WGS) entry which is preliminary data.</text>
</comment>
<name>A0AAJ4UVM3_9EURY</name>
<reference evidence="2 3" key="1">
    <citation type="submission" date="2018-11" db="EMBL/GenBank/DDBJ databases">
        <title>Genome sequences of Natronomonas sp. CBA1133.</title>
        <authorList>
            <person name="Roh S.W."/>
            <person name="Cha I.-T."/>
        </authorList>
    </citation>
    <scope>NUCLEOTIDE SEQUENCE [LARGE SCALE GENOMIC DNA]</scope>
    <source>
        <strain evidence="2 3">CBA1133</strain>
    </source>
</reference>
<proteinExistence type="predicted"/>
<feature type="transmembrane region" description="Helical" evidence="1">
    <location>
        <begin position="235"/>
        <end position="258"/>
    </location>
</feature>